<dbReference type="EC" id="1.4.3.19" evidence="1"/>
<organism evidence="1 2">
    <name type="scientific">Aliikangiella maris</name>
    <dbReference type="NCBI Taxonomy" id="3162458"/>
    <lineage>
        <taxon>Bacteria</taxon>
        <taxon>Pseudomonadati</taxon>
        <taxon>Pseudomonadota</taxon>
        <taxon>Gammaproteobacteria</taxon>
        <taxon>Oceanospirillales</taxon>
        <taxon>Pleioneaceae</taxon>
        <taxon>Aliikangiella</taxon>
    </lineage>
</organism>
<dbReference type="GO" id="GO:0043799">
    <property type="term" value="F:glycine oxidase activity"/>
    <property type="evidence" value="ECO:0007669"/>
    <property type="project" value="UniProtKB-EC"/>
</dbReference>
<keyword evidence="2" id="KW-1185">Reference proteome</keyword>
<dbReference type="NCBIfam" id="TIGR02352">
    <property type="entry name" value="thiamin_ThiO"/>
    <property type="match status" value="1"/>
</dbReference>
<dbReference type="SUPFAM" id="SSF54373">
    <property type="entry name" value="FAD-linked reductases, C-terminal domain"/>
    <property type="match status" value="1"/>
</dbReference>
<dbReference type="InterPro" id="IPR012727">
    <property type="entry name" value="Gly_oxidase_ThiO"/>
</dbReference>
<dbReference type="InterPro" id="IPR006076">
    <property type="entry name" value="FAD-dep_OxRdtase"/>
</dbReference>
<sequence>MFAPSMSVGIAGAGIMGRLMAFALVNRGYQVTLFDKDPIEQGSAAAFTAAGMLTPFAEIESAEKQVFQLGVRSLAIWPQIIRQLNADVGFYQSGSLVVAHHQDKPDLLRFDQLLQSKLNDIDQLVVNNPQTSLNKQALAQLEPALAENFSQATFLPDEAWLSPDDVMLALANYLQENGINWLAGVNVESLSARQIITQQQSFNFDWVIDCRGLGAKPQWPQIRGVRGEVIVLQAPEVKISRLVRLMHPRYRLYLVPRMHDDIYLIGATQIESQDMGAVSVRSALELLSAVYCLHGGFAEARVLKMRSNCRPALPDNLPKVQISPGLIKINGLFRHGFLLAPAIAQEVLQWLDWQGALETNFTGLFSHV</sequence>
<evidence type="ECO:0000313" key="2">
    <source>
        <dbReference type="Proteomes" id="UP001548189"/>
    </source>
</evidence>
<dbReference type="EMBL" id="JBEVCJ010000004">
    <property type="protein sequence ID" value="MET1254448.1"/>
    <property type="molecule type" value="Genomic_DNA"/>
</dbReference>
<dbReference type="Pfam" id="PF01266">
    <property type="entry name" value="DAO"/>
    <property type="match status" value="1"/>
</dbReference>
<dbReference type="Gene3D" id="3.50.50.60">
    <property type="entry name" value="FAD/NAD(P)-binding domain"/>
    <property type="match status" value="1"/>
</dbReference>
<keyword evidence="1" id="KW-0560">Oxidoreductase</keyword>
<dbReference type="PANTHER" id="PTHR13847:SF289">
    <property type="entry name" value="GLYCINE OXIDASE"/>
    <property type="match status" value="1"/>
</dbReference>
<accession>A0ABV2BRA2</accession>
<dbReference type="Proteomes" id="UP001548189">
    <property type="component" value="Unassembled WGS sequence"/>
</dbReference>
<dbReference type="Gene3D" id="3.30.9.10">
    <property type="entry name" value="D-Amino Acid Oxidase, subunit A, domain 2"/>
    <property type="match status" value="1"/>
</dbReference>
<proteinExistence type="predicted"/>
<name>A0ABV2BRA2_9GAMM</name>
<dbReference type="PANTHER" id="PTHR13847">
    <property type="entry name" value="SARCOSINE DEHYDROGENASE-RELATED"/>
    <property type="match status" value="1"/>
</dbReference>
<comment type="caution">
    <text evidence="1">The sequence shown here is derived from an EMBL/GenBank/DDBJ whole genome shotgun (WGS) entry which is preliminary data.</text>
</comment>
<gene>
    <name evidence="1" type="primary">thiO</name>
    <name evidence="1" type="ORF">ABVT43_04855</name>
</gene>
<dbReference type="InterPro" id="IPR036188">
    <property type="entry name" value="FAD/NAD-bd_sf"/>
</dbReference>
<reference evidence="1 2" key="1">
    <citation type="submission" date="2024-06" db="EMBL/GenBank/DDBJ databases">
        <authorList>
            <person name="Li F."/>
        </authorList>
    </citation>
    <scope>NUCLEOTIDE SEQUENCE [LARGE SCALE GENOMIC DNA]</scope>
    <source>
        <strain evidence="1 2">GXAS 311</strain>
    </source>
</reference>
<evidence type="ECO:0000313" key="1">
    <source>
        <dbReference type="EMBL" id="MET1254448.1"/>
    </source>
</evidence>
<protein>
    <submittedName>
        <fullName evidence="1">Glycine oxidase ThiO</fullName>
        <ecNumber evidence="1">1.4.3.19</ecNumber>
    </submittedName>
</protein>
<dbReference type="SUPFAM" id="SSF51905">
    <property type="entry name" value="FAD/NAD(P)-binding domain"/>
    <property type="match status" value="1"/>
</dbReference>